<dbReference type="InterPro" id="IPR012337">
    <property type="entry name" value="RNaseH-like_sf"/>
</dbReference>
<evidence type="ECO:0000313" key="4">
    <source>
        <dbReference type="Proteomes" id="UP001341281"/>
    </source>
</evidence>
<dbReference type="AlphaFoldDB" id="A0AAQ3WXM3"/>
<evidence type="ECO:0000256" key="1">
    <source>
        <dbReference type="SAM" id="MobiDB-lite"/>
    </source>
</evidence>
<feature type="region of interest" description="Disordered" evidence="1">
    <location>
        <begin position="223"/>
        <end position="253"/>
    </location>
</feature>
<dbReference type="SUPFAM" id="SSF53098">
    <property type="entry name" value="Ribonuclease H-like"/>
    <property type="match status" value="1"/>
</dbReference>
<name>A0AAQ3WXM3_PASNO</name>
<dbReference type="PROSITE" id="PS50879">
    <property type="entry name" value="RNASE_H_1"/>
    <property type="match status" value="1"/>
</dbReference>
<dbReference type="EMBL" id="CP144749">
    <property type="protein sequence ID" value="WVZ77211.1"/>
    <property type="molecule type" value="Genomic_DNA"/>
</dbReference>
<reference evidence="3 4" key="1">
    <citation type="submission" date="2024-02" db="EMBL/GenBank/DDBJ databases">
        <title>High-quality chromosome-scale genome assembly of Pensacola bahiagrass (Paspalum notatum Flugge var. saurae).</title>
        <authorList>
            <person name="Vega J.M."/>
            <person name="Podio M."/>
            <person name="Orjuela J."/>
            <person name="Siena L.A."/>
            <person name="Pessino S.C."/>
            <person name="Combes M.C."/>
            <person name="Mariac C."/>
            <person name="Albertini E."/>
            <person name="Pupilli F."/>
            <person name="Ortiz J.P.A."/>
            <person name="Leblanc O."/>
        </authorList>
    </citation>
    <scope>NUCLEOTIDE SEQUENCE [LARGE SCALE GENOMIC DNA]</scope>
    <source>
        <strain evidence="3">R1</strain>
        <tissue evidence="3">Leaf</tissue>
    </source>
</reference>
<dbReference type="Pfam" id="PF13456">
    <property type="entry name" value="RVT_3"/>
    <property type="match status" value="1"/>
</dbReference>
<dbReference type="InterPro" id="IPR052929">
    <property type="entry name" value="RNase_H-like_EbsB-rel"/>
</dbReference>
<feature type="domain" description="RNase H type-1" evidence="2">
    <location>
        <begin position="270"/>
        <end position="401"/>
    </location>
</feature>
<dbReference type="Proteomes" id="UP001341281">
    <property type="component" value="Chromosome 05"/>
</dbReference>
<dbReference type="CDD" id="cd06222">
    <property type="entry name" value="RNase_H_like"/>
    <property type="match status" value="1"/>
</dbReference>
<dbReference type="Gene3D" id="3.30.420.10">
    <property type="entry name" value="Ribonuclease H-like superfamily/Ribonuclease H"/>
    <property type="match status" value="1"/>
</dbReference>
<dbReference type="GO" id="GO:0004523">
    <property type="term" value="F:RNA-DNA hybrid ribonuclease activity"/>
    <property type="evidence" value="ECO:0007669"/>
    <property type="project" value="InterPro"/>
</dbReference>
<accession>A0AAQ3WXM3</accession>
<dbReference type="InterPro" id="IPR036397">
    <property type="entry name" value="RNaseH_sf"/>
</dbReference>
<protein>
    <recommendedName>
        <fullName evidence="2">RNase H type-1 domain-containing protein</fullName>
    </recommendedName>
</protein>
<evidence type="ECO:0000259" key="2">
    <source>
        <dbReference type="PROSITE" id="PS50879"/>
    </source>
</evidence>
<dbReference type="GO" id="GO:0003676">
    <property type="term" value="F:nucleic acid binding"/>
    <property type="evidence" value="ECO:0007669"/>
    <property type="project" value="InterPro"/>
</dbReference>
<gene>
    <name evidence="3" type="ORF">U9M48_025103</name>
</gene>
<dbReference type="InterPro" id="IPR002156">
    <property type="entry name" value="RNaseH_domain"/>
</dbReference>
<dbReference type="PANTHER" id="PTHR47074">
    <property type="entry name" value="BNAC02G40300D PROTEIN"/>
    <property type="match status" value="1"/>
</dbReference>
<feature type="non-terminal residue" evidence="3">
    <location>
        <position position="402"/>
    </location>
</feature>
<feature type="compositionally biased region" description="Basic and acidic residues" evidence="1">
    <location>
        <begin position="227"/>
        <end position="247"/>
    </location>
</feature>
<evidence type="ECO:0000313" key="3">
    <source>
        <dbReference type="EMBL" id="WVZ77211.1"/>
    </source>
</evidence>
<sequence length="402" mass="45070">MDHRRVSSRRGRCRLHWVAELLNQQGSDWDHAKLLQLFNPADCEAISSIRIPSRQSEDFLAWHREKTGIFTVRSAYNLAMCSRSAQDVASSSSAPGGKMLMVQYLERLGATKGEDFHMEIVRNKFLRTLEKDSTCEICGLTAESSYHAVVECNAARDLRLAMRDHWSLPPEEAWHYTSPDWLLVLLDTCNKVQRDLVKLLLWQTWNRHNNITHAAKHTSVYDSVQVSRKDPDLKGKGKCPGEDDRGRGGIGGRNDLEAVGFQRSGWSKPAASWTKINVDGSYVARSGKAGVGVVARDHTGAIIFTSWRVLFGCTSAEEAEARACIEGLRLATQWSYGPVVLESDCARLVKALQAADVDKSEMYFLIAEAREFGGTLPAWRVSKVKREDNRVAHELAQLARQN</sequence>
<dbReference type="InterPro" id="IPR044730">
    <property type="entry name" value="RNase_H-like_dom_plant"/>
</dbReference>
<proteinExistence type="predicted"/>
<organism evidence="3 4">
    <name type="scientific">Paspalum notatum var. saurae</name>
    <dbReference type="NCBI Taxonomy" id="547442"/>
    <lineage>
        <taxon>Eukaryota</taxon>
        <taxon>Viridiplantae</taxon>
        <taxon>Streptophyta</taxon>
        <taxon>Embryophyta</taxon>
        <taxon>Tracheophyta</taxon>
        <taxon>Spermatophyta</taxon>
        <taxon>Magnoliopsida</taxon>
        <taxon>Liliopsida</taxon>
        <taxon>Poales</taxon>
        <taxon>Poaceae</taxon>
        <taxon>PACMAD clade</taxon>
        <taxon>Panicoideae</taxon>
        <taxon>Andropogonodae</taxon>
        <taxon>Paspaleae</taxon>
        <taxon>Paspalinae</taxon>
        <taxon>Paspalum</taxon>
    </lineage>
</organism>
<keyword evidence="4" id="KW-1185">Reference proteome</keyword>
<dbReference type="PANTHER" id="PTHR47074:SF73">
    <property type="entry name" value="OS04G0448401 PROTEIN"/>
    <property type="match status" value="1"/>
</dbReference>